<evidence type="ECO:0000313" key="7">
    <source>
        <dbReference type="EMBL" id="MEA5445066.1"/>
    </source>
</evidence>
<evidence type="ECO:0000313" key="8">
    <source>
        <dbReference type="Proteomes" id="UP001302316"/>
    </source>
</evidence>
<reference evidence="7 8" key="1">
    <citation type="submission" date="2023-12" db="EMBL/GenBank/DDBJ databases">
        <title>Whole-genome sequencing of halo(alkali)philic microorganisms from hypersaline lakes.</title>
        <authorList>
            <person name="Sorokin D.Y."/>
            <person name="Merkel A.Y."/>
            <person name="Messina E."/>
            <person name="Yakimov M."/>
        </authorList>
    </citation>
    <scope>NUCLEOTIDE SEQUENCE [LARGE SCALE GENOMIC DNA]</scope>
    <source>
        <strain evidence="7 8">AB-CW1</strain>
    </source>
</reference>
<sequence length="501" mass="54649">MSVLDKLREIRAVGGATLTSGLSDDVISRFAEQDPLLVQAVDEALAVFAELKGDYGDMLNLDEEQQIQEIQGRFVNFYPDDAVNPYVTLAARGPWIVTAKGAVLHDNGGYGMLGMGHAPERVLEAMNRPHVMANIMTANFSQRRLVDALEREIGHARGGDCPFDRFLCMNSGSEAVTVAARIADVNAKIATDEGGPHAGKAIRRMALVGGFHGRTDRPAQFSDSSRGTYQKHLASFRDRDEDLVTVEVNNVEDLKARFAQAEADGVFIEGLFIEPVMGEGNPGMAITPEFYQAARELTREHGTLLLVDSIQAGLRATGCLSIVDYPGFEKLDGPDMESYSKALNAGQYPLSVLAMNERAASLYRKGIYGNTMTANPRAMDVGVAVLESISDELRANIRDRGQECVDKLEALKTELAGKITKVQGTGLLFSCELDSGEYKCYGAGSTEEYMRTRGLGVIHGGENSLRFTPHFDITSEEVDLMIEAVRDALEHGPRKEMRETG</sequence>
<keyword evidence="8" id="KW-1185">Reference proteome</keyword>
<dbReference type="InterPro" id="IPR005814">
    <property type="entry name" value="Aminotrans_3"/>
</dbReference>
<dbReference type="AlphaFoldDB" id="A0AAP6JDM4"/>
<dbReference type="GO" id="GO:0009450">
    <property type="term" value="P:gamma-aminobutyric acid catabolic process"/>
    <property type="evidence" value="ECO:0007669"/>
    <property type="project" value="TreeGrafter"/>
</dbReference>
<dbReference type="EMBL" id="JAYGII010000006">
    <property type="protein sequence ID" value="MEA5445066.1"/>
    <property type="molecule type" value="Genomic_DNA"/>
</dbReference>
<dbReference type="PANTHER" id="PTHR43206">
    <property type="entry name" value="AMINOTRANSFERASE"/>
    <property type="match status" value="1"/>
</dbReference>
<dbReference type="RefSeq" id="WP_346050697.1">
    <property type="nucleotide sequence ID" value="NZ_JAYGII010000006.1"/>
</dbReference>
<name>A0AAP6JDM4_9GAMM</name>
<dbReference type="PANTHER" id="PTHR43206:SF2">
    <property type="entry name" value="4-AMINOBUTYRATE AMINOTRANSFERASE GABT"/>
    <property type="match status" value="1"/>
</dbReference>
<dbReference type="InterPro" id="IPR015421">
    <property type="entry name" value="PyrdxlP-dep_Trfase_major"/>
</dbReference>
<dbReference type="Gene3D" id="3.40.640.10">
    <property type="entry name" value="Type I PLP-dependent aspartate aminotransferase-like (Major domain)"/>
    <property type="match status" value="1"/>
</dbReference>
<dbReference type="Proteomes" id="UP001302316">
    <property type="component" value="Unassembled WGS sequence"/>
</dbReference>
<dbReference type="InterPro" id="IPR015422">
    <property type="entry name" value="PyrdxlP-dep_Trfase_small"/>
</dbReference>
<gene>
    <name evidence="7" type="ORF">VCB98_04435</name>
</gene>
<accession>A0AAP6JDM4</accession>
<keyword evidence="3 7" id="KW-0032">Aminotransferase</keyword>
<dbReference type="GO" id="GO:0030170">
    <property type="term" value="F:pyridoxal phosphate binding"/>
    <property type="evidence" value="ECO:0007669"/>
    <property type="project" value="InterPro"/>
</dbReference>
<dbReference type="Gene3D" id="3.90.1150.10">
    <property type="entry name" value="Aspartate Aminotransferase, domain 1"/>
    <property type="match status" value="1"/>
</dbReference>
<dbReference type="GO" id="GO:0008483">
    <property type="term" value="F:transaminase activity"/>
    <property type="evidence" value="ECO:0007669"/>
    <property type="project" value="UniProtKB-KW"/>
</dbReference>
<dbReference type="SUPFAM" id="SSF53383">
    <property type="entry name" value="PLP-dependent transferases"/>
    <property type="match status" value="1"/>
</dbReference>
<dbReference type="Pfam" id="PF00202">
    <property type="entry name" value="Aminotran_3"/>
    <property type="match status" value="1"/>
</dbReference>
<dbReference type="InterPro" id="IPR015424">
    <property type="entry name" value="PyrdxlP-dep_Trfase"/>
</dbReference>
<evidence type="ECO:0000256" key="5">
    <source>
        <dbReference type="ARBA" id="ARBA00022898"/>
    </source>
</evidence>
<dbReference type="GO" id="GO:0005829">
    <property type="term" value="C:cytosol"/>
    <property type="evidence" value="ECO:0007669"/>
    <property type="project" value="TreeGrafter"/>
</dbReference>
<keyword evidence="5 6" id="KW-0663">Pyridoxal phosphate</keyword>
<proteinExistence type="inferred from homology"/>
<evidence type="ECO:0000256" key="3">
    <source>
        <dbReference type="ARBA" id="ARBA00022576"/>
    </source>
</evidence>
<comment type="cofactor">
    <cofactor evidence="1">
        <name>pyridoxal 5'-phosphate</name>
        <dbReference type="ChEBI" id="CHEBI:597326"/>
    </cofactor>
</comment>
<keyword evidence="4" id="KW-0808">Transferase</keyword>
<organism evidence="7 8">
    <name type="scientific">Natronospira elongata</name>
    <dbReference type="NCBI Taxonomy" id="3110268"/>
    <lineage>
        <taxon>Bacteria</taxon>
        <taxon>Pseudomonadati</taxon>
        <taxon>Pseudomonadota</taxon>
        <taxon>Gammaproteobacteria</taxon>
        <taxon>Natronospirales</taxon>
        <taxon>Natronospiraceae</taxon>
        <taxon>Natronospira</taxon>
    </lineage>
</organism>
<protein>
    <submittedName>
        <fullName evidence="7">Aminotransferase class III-fold pyridoxal phosphate-dependent enzyme</fullName>
    </submittedName>
</protein>
<evidence type="ECO:0000256" key="6">
    <source>
        <dbReference type="RuleBase" id="RU003560"/>
    </source>
</evidence>
<evidence type="ECO:0000256" key="2">
    <source>
        <dbReference type="ARBA" id="ARBA00008954"/>
    </source>
</evidence>
<evidence type="ECO:0000256" key="4">
    <source>
        <dbReference type="ARBA" id="ARBA00022679"/>
    </source>
</evidence>
<comment type="caution">
    <text evidence="7">The sequence shown here is derived from an EMBL/GenBank/DDBJ whole genome shotgun (WGS) entry which is preliminary data.</text>
</comment>
<comment type="similarity">
    <text evidence="2 6">Belongs to the class-III pyridoxal-phosphate-dependent aminotransferase family.</text>
</comment>
<evidence type="ECO:0000256" key="1">
    <source>
        <dbReference type="ARBA" id="ARBA00001933"/>
    </source>
</evidence>